<evidence type="ECO:0000313" key="2">
    <source>
        <dbReference type="EMBL" id="MFC3146931.1"/>
    </source>
</evidence>
<proteinExistence type="predicted"/>
<evidence type="ECO:0000259" key="1">
    <source>
        <dbReference type="Pfam" id="PF09722"/>
    </source>
</evidence>
<keyword evidence="3" id="KW-1185">Reference proteome</keyword>
<accession>A0ABV7H2W1</accession>
<organism evidence="2 3">
    <name type="scientific">Piscinibacterium candidicorallinum</name>
    <dbReference type="NCBI Taxonomy" id="1793872"/>
    <lineage>
        <taxon>Bacteria</taxon>
        <taxon>Pseudomonadati</taxon>
        <taxon>Pseudomonadota</taxon>
        <taxon>Betaproteobacteria</taxon>
        <taxon>Burkholderiales</taxon>
        <taxon>Piscinibacterium</taxon>
    </lineage>
</organism>
<feature type="domain" description="Antitoxin Xre/MbcA/ParS-like toxin-binding" evidence="1">
    <location>
        <begin position="107"/>
        <end position="149"/>
    </location>
</feature>
<dbReference type="Proteomes" id="UP001595556">
    <property type="component" value="Unassembled WGS sequence"/>
</dbReference>
<name>A0ABV7H2W1_9BURK</name>
<dbReference type="EMBL" id="JBHRTI010000003">
    <property type="protein sequence ID" value="MFC3146931.1"/>
    <property type="molecule type" value="Genomic_DNA"/>
</dbReference>
<sequence length="152" mass="16565">MPSSTPESLPSSVEDLIEIIGGSGFNEKIQLERAGITLGSIKQLADLLGWTLADTLEAIGSPATLRFSRNGVRVTGLPCMRCVELIRTVLLVRALYRDTASNEFAPDRWLGRWLASPALAFARQRPVDWLDTPTGAEYVRHVIQAIGAGAYL</sequence>
<comment type="caution">
    <text evidence="2">The sequence shown here is derived from an EMBL/GenBank/DDBJ whole genome shotgun (WGS) entry which is preliminary data.</text>
</comment>
<dbReference type="Pfam" id="PF09722">
    <property type="entry name" value="Xre_MbcA_ParS_C"/>
    <property type="match status" value="1"/>
</dbReference>
<reference evidence="3" key="1">
    <citation type="journal article" date="2019" name="Int. J. Syst. Evol. Microbiol.">
        <title>The Global Catalogue of Microorganisms (GCM) 10K type strain sequencing project: providing services to taxonomists for standard genome sequencing and annotation.</title>
        <authorList>
            <consortium name="The Broad Institute Genomics Platform"/>
            <consortium name="The Broad Institute Genome Sequencing Center for Infectious Disease"/>
            <person name="Wu L."/>
            <person name="Ma J."/>
        </authorList>
    </citation>
    <scope>NUCLEOTIDE SEQUENCE [LARGE SCALE GENOMIC DNA]</scope>
    <source>
        <strain evidence="3">KCTC 52168</strain>
    </source>
</reference>
<gene>
    <name evidence="2" type="ORF">ACFOEN_04650</name>
</gene>
<dbReference type="InterPro" id="IPR024467">
    <property type="entry name" value="Xre/MbcA/ParS-like_toxin-bd"/>
</dbReference>
<evidence type="ECO:0000313" key="3">
    <source>
        <dbReference type="Proteomes" id="UP001595556"/>
    </source>
</evidence>
<dbReference type="RefSeq" id="WP_414859643.1">
    <property type="nucleotide sequence ID" value="NZ_CP180191.1"/>
</dbReference>
<protein>
    <submittedName>
        <fullName evidence="2">Antitoxin Xre/MbcA/ParS toxin-binding domain-containing protein</fullName>
    </submittedName>
</protein>